<feature type="repeat" description="TPR" evidence="1">
    <location>
        <begin position="597"/>
        <end position="630"/>
    </location>
</feature>
<comment type="caution">
    <text evidence="3">The sequence shown here is derived from an EMBL/GenBank/DDBJ whole genome shotgun (WGS) entry which is preliminary data.</text>
</comment>
<dbReference type="EMBL" id="UYJE01001076">
    <property type="protein sequence ID" value="VDH98986.1"/>
    <property type="molecule type" value="Genomic_DNA"/>
</dbReference>
<dbReference type="InterPro" id="IPR046906">
    <property type="entry name" value="Mab-21_HhH/H2TH-like"/>
</dbReference>
<feature type="domain" description="Mab-21-like HhH/H2TH-like" evidence="2">
    <location>
        <begin position="233"/>
        <end position="328"/>
    </location>
</feature>
<dbReference type="Pfam" id="PF20266">
    <property type="entry name" value="Mab-21_C"/>
    <property type="match status" value="1"/>
</dbReference>
<sequence>MSICLYNYLCHNIVGSAEYVRLIRLINASTDRIKSNTFPDTYITSGSFGEGLELNGSDCDIMILPRYNDIVVTDQTKLQVCHSSRSVVLLETNDVKPGFAYLRVIKGNTKNSDVFCRGAQGQEYLSSVMFKMCILNERQPIIHGPCASDREGAFDLAFSLHSKSWIFTALKWVTRSNNSWPTSEVKQRVIDHGVICVPIGQKGDLNEELKWRISFSLGEKFLIYTFRHTQLLCYALMKMFLKNVISESPGCNDLLCSYFIKTILFWLSEELPTSVWKPDNLILCFTKCFKRLIYCVEYSVCPHYFIPENNLFENKIIGHSRTKLLQKLNEFHDYGWQDIFSSEQISSLPYFTRDQCNADMFANNIEKIIKSKTMAPVVGTTIVEYERCLKSILLSKSKRIRTIHLHNMTRLSLNNAHTMQLSNPNSNKYKYKQYKTCICYILQSTQQDAVLGWLMLATLFYKHKQYYKALCVLSYSLTKCTTEKLSFGANITDVHRNLLRNKIFRKLKIIRTLRFLMLLPYLTDFGEKNNSIPDELNMNDTNDFNPCIVIPPVTYLHFLTFLCHFRLHNIRNYQESLGDLRLTIEEDYFISDIVMKAVAYDCLGVAFHIIGDTEAAREAFVKSTEIFPDQFMNHSFKRLAVPK</sequence>
<reference evidence="3" key="1">
    <citation type="submission" date="2018-11" db="EMBL/GenBank/DDBJ databases">
        <authorList>
            <person name="Alioto T."/>
            <person name="Alioto T."/>
        </authorList>
    </citation>
    <scope>NUCLEOTIDE SEQUENCE</scope>
</reference>
<keyword evidence="4" id="KW-1185">Reference proteome</keyword>
<protein>
    <recommendedName>
        <fullName evidence="2">Mab-21-like HhH/H2TH-like domain-containing protein</fullName>
    </recommendedName>
</protein>
<gene>
    <name evidence="3" type="ORF">MGAL_10B069939</name>
</gene>
<evidence type="ECO:0000259" key="2">
    <source>
        <dbReference type="Pfam" id="PF20266"/>
    </source>
</evidence>
<proteinExistence type="predicted"/>
<dbReference type="PANTHER" id="PTHR10656:SF69">
    <property type="entry name" value="MAB-21-LIKE HHH_H2TH-LIKE DOMAIN-CONTAINING PROTEIN"/>
    <property type="match status" value="1"/>
</dbReference>
<accession>A0A8B6C188</accession>
<dbReference type="PROSITE" id="PS50005">
    <property type="entry name" value="TPR"/>
    <property type="match status" value="1"/>
</dbReference>
<dbReference type="InterPro" id="IPR019734">
    <property type="entry name" value="TPR_rpt"/>
</dbReference>
<dbReference type="OrthoDB" id="6152269at2759"/>
<dbReference type="SMART" id="SM01265">
    <property type="entry name" value="Mab-21"/>
    <property type="match status" value="1"/>
</dbReference>
<dbReference type="InterPro" id="IPR011990">
    <property type="entry name" value="TPR-like_helical_dom_sf"/>
</dbReference>
<organism evidence="3 4">
    <name type="scientific">Mytilus galloprovincialis</name>
    <name type="common">Mediterranean mussel</name>
    <dbReference type="NCBI Taxonomy" id="29158"/>
    <lineage>
        <taxon>Eukaryota</taxon>
        <taxon>Metazoa</taxon>
        <taxon>Spiralia</taxon>
        <taxon>Lophotrochozoa</taxon>
        <taxon>Mollusca</taxon>
        <taxon>Bivalvia</taxon>
        <taxon>Autobranchia</taxon>
        <taxon>Pteriomorphia</taxon>
        <taxon>Mytilida</taxon>
        <taxon>Mytiloidea</taxon>
        <taxon>Mytilidae</taxon>
        <taxon>Mytilinae</taxon>
        <taxon>Mytilus</taxon>
    </lineage>
</organism>
<evidence type="ECO:0000313" key="3">
    <source>
        <dbReference type="EMBL" id="VDH98986.1"/>
    </source>
</evidence>
<dbReference type="Proteomes" id="UP000596742">
    <property type="component" value="Unassembled WGS sequence"/>
</dbReference>
<evidence type="ECO:0000313" key="4">
    <source>
        <dbReference type="Proteomes" id="UP000596742"/>
    </source>
</evidence>
<dbReference type="SUPFAM" id="SSF48452">
    <property type="entry name" value="TPR-like"/>
    <property type="match status" value="1"/>
</dbReference>
<dbReference type="InterPro" id="IPR024810">
    <property type="entry name" value="MAB21L/cGLR"/>
</dbReference>
<dbReference type="AlphaFoldDB" id="A0A8B6C188"/>
<dbReference type="PANTHER" id="PTHR10656">
    <property type="entry name" value="CELL FATE DETERMINING PROTEIN MAB21-RELATED"/>
    <property type="match status" value="1"/>
</dbReference>
<keyword evidence="1" id="KW-0802">TPR repeat</keyword>
<evidence type="ECO:0000256" key="1">
    <source>
        <dbReference type="PROSITE-ProRule" id="PRU00339"/>
    </source>
</evidence>
<name>A0A8B6C188_MYTGA</name>
<dbReference type="Gene3D" id="1.10.1410.40">
    <property type="match status" value="1"/>
</dbReference>